<dbReference type="SUPFAM" id="SSF47413">
    <property type="entry name" value="lambda repressor-like DNA-binding domains"/>
    <property type="match status" value="1"/>
</dbReference>
<reference evidence="2" key="1">
    <citation type="submission" date="2020-05" db="EMBL/GenBank/DDBJ databases">
        <authorList>
            <person name="Chiriac C."/>
            <person name="Salcher M."/>
            <person name="Ghai R."/>
            <person name="Kavagutti S V."/>
        </authorList>
    </citation>
    <scope>NUCLEOTIDE SEQUENCE</scope>
</reference>
<protein>
    <submittedName>
        <fullName evidence="2">Bacterial antitoxin YdaS</fullName>
    </submittedName>
</protein>
<dbReference type="EMBL" id="LR796876">
    <property type="protein sequence ID" value="CAB4171736.1"/>
    <property type="molecule type" value="Genomic_DNA"/>
</dbReference>
<dbReference type="EMBL" id="LR797048">
    <property type="protein sequence ID" value="CAB4184041.1"/>
    <property type="molecule type" value="Genomic_DNA"/>
</dbReference>
<sequence>MVRELIEKAIEILGSQQKLADACGVKQPSIWQAKETERCSAELAMAIEVATEGAVKAAEIRPDLPWPITPAESNTKTACG</sequence>
<organism evidence="2">
    <name type="scientific">uncultured Caudovirales phage</name>
    <dbReference type="NCBI Taxonomy" id="2100421"/>
    <lineage>
        <taxon>Viruses</taxon>
        <taxon>Duplodnaviria</taxon>
        <taxon>Heunggongvirae</taxon>
        <taxon>Uroviricota</taxon>
        <taxon>Caudoviricetes</taxon>
        <taxon>Peduoviridae</taxon>
        <taxon>Maltschvirus</taxon>
        <taxon>Maltschvirus maltsch</taxon>
    </lineage>
</organism>
<dbReference type="Pfam" id="PF15943">
    <property type="entry name" value="YdaS_toxin"/>
    <property type="match status" value="1"/>
</dbReference>
<accession>A0A6J5QRC0</accession>
<dbReference type="GO" id="GO:0003677">
    <property type="term" value="F:DNA binding"/>
    <property type="evidence" value="ECO:0007669"/>
    <property type="project" value="InterPro"/>
</dbReference>
<evidence type="ECO:0000313" key="3">
    <source>
        <dbReference type="EMBL" id="CAB4199840.1"/>
    </source>
</evidence>
<gene>
    <name evidence="2" type="ORF">UFOVP1097_21</name>
    <name evidence="3" type="ORF">UFOVP1349_15</name>
    <name evidence="4" type="ORF">UFOVP1456_52</name>
    <name evidence="1" type="ORF">UFOVP925_28</name>
</gene>
<dbReference type="EMBL" id="LR797291">
    <property type="protein sequence ID" value="CAB4199840.1"/>
    <property type="molecule type" value="Genomic_DNA"/>
</dbReference>
<dbReference type="Gene3D" id="1.10.260.40">
    <property type="entry name" value="lambda repressor-like DNA-binding domains"/>
    <property type="match status" value="1"/>
</dbReference>
<dbReference type="EMBL" id="LR797404">
    <property type="protein sequence ID" value="CAB4214623.1"/>
    <property type="molecule type" value="Genomic_DNA"/>
</dbReference>
<dbReference type="InterPro" id="IPR010982">
    <property type="entry name" value="Lambda_DNA-bd_dom_sf"/>
</dbReference>
<evidence type="ECO:0000313" key="1">
    <source>
        <dbReference type="EMBL" id="CAB4171736.1"/>
    </source>
</evidence>
<evidence type="ECO:0000313" key="2">
    <source>
        <dbReference type="EMBL" id="CAB4184041.1"/>
    </source>
</evidence>
<proteinExistence type="predicted"/>
<dbReference type="InterPro" id="IPR031856">
    <property type="entry name" value="YdaS_toxin-like"/>
</dbReference>
<name>A0A6J5QRC0_9CAUD</name>
<evidence type="ECO:0000313" key="4">
    <source>
        <dbReference type="EMBL" id="CAB4214623.1"/>
    </source>
</evidence>